<dbReference type="Gene3D" id="2.130.10.10">
    <property type="entry name" value="YVTN repeat-like/Quinoprotein amine dehydrogenase"/>
    <property type="match status" value="1"/>
</dbReference>
<dbReference type="EMBL" id="JADFTS010000004">
    <property type="protein sequence ID" value="KAF9610830.1"/>
    <property type="molecule type" value="Genomic_DNA"/>
</dbReference>
<dbReference type="InterPro" id="IPR044630">
    <property type="entry name" value="SPA1/2/3/4"/>
</dbReference>
<dbReference type="InterPro" id="IPR011009">
    <property type="entry name" value="Kinase-like_dom_sf"/>
</dbReference>
<evidence type="ECO:0000313" key="7">
    <source>
        <dbReference type="Proteomes" id="UP000631114"/>
    </source>
</evidence>
<keyword evidence="2" id="KW-0677">Repeat</keyword>
<protein>
    <recommendedName>
        <fullName evidence="5">Protein kinase domain-containing protein</fullName>
    </recommendedName>
</protein>
<dbReference type="PANTHER" id="PTHR44218">
    <property type="entry name" value="PROTEIN SPA1-RELATED 2"/>
    <property type="match status" value="1"/>
</dbReference>
<evidence type="ECO:0000256" key="4">
    <source>
        <dbReference type="SAM" id="MobiDB-lite"/>
    </source>
</evidence>
<gene>
    <name evidence="6" type="ORF">IFM89_025196</name>
</gene>
<dbReference type="InterPro" id="IPR000719">
    <property type="entry name" value="Prot_kinase_dom"/>
</dbReference>
<dbReference type="InterPro" id="IPR036322">
    <property type="entry name" value="WD40_repeat_dom_sf"/>
</dbReference>
<feature type="domain" description="Protein kinase" evidence="5">
    <location>
        <begin position="1"/>
        <end position="346"/>
    </location>
</feature>
<evidence type="ECO:0000313" key="6">
    <source>
        <dbReference type="EMBL" id="KAF9610830.1"/>
    </source>
</evidence>
<evidence type="ECO:0000256" key="3">
    <source>
        <dbReference type="PROSITE-ProRule" id="PRU00221"/>
    </source>
</evidence>
<dbReference type="InterPro" id="IPR015943">
    <property type="entry name" value="WD40/YVTN_repeat-like_dom_sf"/>
</dbReference>
<keyword evidence="1 3" id="KW-0853">WD repeat</keyword>
<organism evidence="6 7">
    <name type="scientific">Coptis chinensis</name>
    <dbReference type="NCBI Taxonomy" id="261450"/>
    <lineage>
        <taxon>Eukaryota</taxon>
        <taxon>Viridiplantae</taxon>
        <taxon>Streptophyta</taxon>
        <taxon>Embryophyta</taxon>
        <taxon>Tracheophyta</taxon>
        <taxon>Spermatophyta</taxon>
        <taxon>Magnoliopsida</taxon>
        <taxon>Ranunculales</taxon>
        <taxon>Ranunculaceae</taxon>
        <taxon>Coptidoideae</taxon>
        <taxon>Coptis</taxon>
    </lineage>
</organism>
<dbReference type="PROSITE" id="PS50294">
    <property type="entry name" value="WD_REPEATS_REGION"/>
    <property type="match status" value="2"/>
</dbReference>
<dbReference type="GO" id="GO:0005524">
    <property type="term" value="F:ATP binding"/>
    <property type="evidence" value="ECO:0007669"/>
    <property type="project" value="InterPro"/>
</dbReference>
<proteinExistence type="predicted"/>
<feature type="region of interest" description="Disordered" evidence="4">
    <location>
        <begin position="409"/>
        <end position="434"/>
    </location>
</feature>
<feature type="repeat" description="WD" evidence="3">
    <location>
        <begin position="760"/>
        <end position="793"/>
    </location>
</feature>
<feature type="repeat" description="WD" evidence="3">
    <location>
        <begin position="665"/>
        <end position="700"/>
    </location>
</feature>
<dbReference type="InterPro" id="IPR020472">
    <property type="entry name" value="WD40_PAC1"/>
</dbReference>
<evidence type="ECO:0000259" key="5">
    <source>
        <dbReference type="PROSITE" id="PS50011"/>
    </source>
</evidence>
<dbReference type="InterPro" id="IPR019775">
    <property type="entry name" value="WD40_repeat_CS"/>
</dbReference>
<dbReference type="PANTHER" id="PTHR44218:SF1">
    <property type="entry name" value="PROTEIN SPA1-RELATED 3"/>
    <property type="match status" value="1"/>
</dbReference>
<dbReference type="GO" id="GO:0004672">
    <property type="term" value="F:protein kinase activity"/>
    <property type="evidence" value="ECO:0007669"/>
    <property type="project" value="InterPro"/>
</dbReference>
<dbReference type="AlphaFoldDB" id="A0A835I3A4"/>
<evidence type="ECO:0000256" key="1">
    <source>
        <dbReference type="ARBA" id="ARBA00022574"/>
    </source>
</evidence>
<dbReference type="Pfam" id="PF00400">
    <property type="entry name" value="WD40"/>
    <property type="match status" value="2"/>
</dbReference>
<sequence>MKDTLDSKWEDSDSSKGMSDCVISSEGLDMVHGDIYSDKVLEGNEIDPTLLCRKDLPDYRVGSPGNCANEVAENYLARGVEKADINLRQWLDKPERSVDDFECLHIFRQVVEIVNLAHSRGIIVHNVRPSCFAMSAFNHVSLVEPVSCSSRGGLSDFLGHALNRKIAEGQCTLPLLHRFEKQRSGTPSLGARMDLSPADATQRGHEIRLLQSSSTYAKHQIAIGEIEERKSDSSVKEDLEASNIHFHLKQILLAEINWYSSPEEVAGAPSSFSSDIYRLGVLLFELFSPFSSNEEKLNTMSNLGHRVLPPQLLLKWPKEASFCLWLLHPHSSTRPKMSELLKSEFLNEPREEREAAINLSKEIEEQELLLDFLLQIQQRKKESASMLHERICWLSSDIEEVLTQKSTLMKTGGSQTELSKNDRSASTSAGYESQDLARDEQLTWSGSRKRFVPELHIGDKDEVQMSETLTKNRECAPSKSMRLMKNSKKLESIYFSTRCRIIKPTEKFLNRCSDISSKGVGSNVISFINNLGFNTGNTIVKRTGWINPFLQNLNNYLCFSKLKVQADLDQGDLINSSNLVCSINFDRDRELFATAGVARKIKVFEYDMILNKDRGIHYPVIEMASRSKLSSICWNSYIKSQIASCDFEGVVQIWDVTRGQVFMEMKEHEKRVWSVDFSLADPTKLASGSDDGAVKLWNINQAILLLHLVDGGSIGTIRTKANVCCVQFPPNLARSLVFGSADHKIYCYDLRNTKMPWCTLMGHTKTVSYVKFIDSTTLVSASTDNSLKLWDLSKCTSEVLDSSIQTFTGHTNVKNFVGLSVYDGYIATGSETNEVFIYHKAFPMPMISFDFSREDSFSGHEIHDATQFVSSVCWRGQSSTLVAANSTGNIKLLEMV</sequence>
<dbReference type="PROSITE" id="PS50011">
    <property type="entry name" value="PROTEIN_KINASE_DOM"/>
    <property type="match status" value="1"/>
</dbReference>
<reference evidence="6 7" key="1">
    <citation type="submission" date="2020-10" db="EMBL/GenBank/DDBJ databases">
        <title>The Coptis chinensis genome and diversification of protoberbering-type alkaloids.</title>
        <authorList>
            <person name="Wang B."/>
            <person name="Shu S."/>
            <person name="Song C."/>
            <person name="Liu Y."/>
        </authorList>
    </citation>
    <scope>NUCLEOTIDE SEQUENCE [LARGE SCALE GENOMIC DNA]</scope>
    <source>
        <strain evidence="6">HL-2020</strain>
        <tissue evidence="6">Leaf</tissue>
    </source>
</reference>
<dbReference type="PROSITE" id="PS00678">
    <property type="entry name" value="WD_REPEATS_1"/>
    <property type="match status" value="2"/>
</dbReference>
<comment type="caution">
    <text evidence="6">The sequence shown here is derived from an EMBL/GenBank/DDBJ whole genome shotgun (WGS) entry which is preliminary data.</text>
</comment>
<accession>A0A835I3A4</accession>
<dbReference type="SMART" id="SM00320">
    <property type="entry name" value="WD40"/>
    <property type="match status" value="7"/>
</dbReference>
<feature type="compositionally biased region" description="Polar residues" evidence="4">
    <location>
        <begin position="409"/>
        <end position="431"/>
    </location>
</feature>
<keyword evidence="7" id="KW-1185">Reference proteome</keyword>
<dbReference type="OrthoDB" id="273771at2759"/>
<dbReference type="Proteomes" id="UP000631114">
    <property type="component" value="Unassembled WGS sequence"/>
</dbReference>
<dbReference type="Gene3D" id="1.10.510.10">
    <property type="entry name" value="Transferase(Phosphotransferase) domain 1"/>
    <property type="match status" value="1"/>
</dbReference>
<evidence type="ECO:0000256" key="2">
    <source>
        <dbReference type="ARBA" id="ARBA00022737"/>
    </source>
</evidence>
<dbReference type="SUPFAM" id="SSF50978">
    <property type="entry name" value="WD40 repeat-like"/>
    <property type="match status" value="1"/>
</dbReference>
<dbReference type="InterPro" id="IPR001680">
    <property type="entry name" value="WD40_rpt"/>
</dbReference>
<dbReference type="PROSITE" id="PS50082">
    <property type="entry name" value="WD_REPEATS_2"/>
    <property type="match status" value="2"/>
</dbReference>
<dbReference type="PRINTS" id="PR00320">
    <property type="entry name" value="GPROTEINBRPT"/>
</dbReference>
<dbReference type="GO" id="GO:0009640">
    <property type="term" value="P:photomorphogenesis"/>
    <property type="evidence" value="ECO:0007669"/>
    <property type="project" value="InterPro"/>
</dbReference>
<name>A0A835I3A4_9MAGN</name>
<dbReference type="SUPFAM" id="SSF56112">
    <property type="entry name" value="Protein kinase-like (PK-like)"/>
    <property type="match status" value="1"/>
</dbReference>